<dbReference type="InterPro" id="IPR007079">
    <property type="entry name" value="SuccinylArg_d-Hdrlase_AstB"/>
</dbReference>
<dbReference type="GO" id="GO:0009015">
    <property type="term" value="F:N-succinylarginine dihydrolase activity"/>
    <property type="evidence" value="ECO:0007669"/>
    <property type="project" value="UniProtKB-UniRule"/>
</dbReference>
<comment type="similarity">
    <text evidence="3">Belongs to the succinylarginine dihydrolase family.</text>
</comment>
<evidence type="ECO:0000256" key="3">
    <source>
        <dbReference type="HAMAP-Rule" id="MF_01172"/>
    </source>
</evidence>
<dbReference type="UniPathway" id="UPA00185">
    <property type="reaction ID" value="UER00280"/>
</dbReference>
<dbReference type="STRING" id="1137284.GCA_001418205_00665"/>
<evidence type="ECO:0000256" key="4">
    <source>
        <dbReference type="NCBIfam" id="TIGR03241"/>
    </source>
</evidence>
<dbReference type="HAMAP" id="MF_01172">
    <property type="entry name" value="AstB"/>
    <property type="match status" value="1"/>
</dbReference>
<keyword evidence="1 3" id="KW-0056">Arginine metabolism</keyword>
<feature type="binding site" evidence="3">
    <location>
        <position position="366"/>
    </location>
    <ligand>
        <name>substrate</name>
    </ligand>
</feature>
<comment type="catalytic activity">
    <reaction evidence="3">
        <text>N(2)-succinyl-L-arginine + 2 H2O + 2 H(+) = N(2)-succinyl-L-ornithine + 2 NH4(+) + CO2</text>
        <dbReference type="Rhea" id="RHEA:19533"/>
        <dbReference type="ChEBI" id="CHEBI:15377"/>
        <dbReference type="ChEBI" id="CHEBI:15378"/>
        <dbReference type="ChEBI" id="CHEBI:16526"/>
        <dbReference type="ChEBI" id="CHEBI:28938"/>
        <dbReference type="ChEBI" id="CHEBI:58241"/>
        <dbReference type="ChEBI" id="CHEBI:58514"/>
        <dbReference type="EC" id="3.5.3.23"/>
    </reaction>
</comment>
<dbReference type="EMBL" id="CYHG01000002">
    <property type="protein sequence ID" value="CUB02823.1"/>
    <property type="molecule type" value="Genomic_DNA"/>
</dbReference>
<keyword evidence="6" id="KW-1185">Reference proteome</keyword>
<feature type="binding site" evidence="3">
    <location>
        <begin position="20"/>
        <end position="29"/>
    </location>
    <ligand>
        <name>substrate</name>
    </ligand>
</feature>
<proteinExistence type="inferred from homology"/>
<evidence type="ECO:0000313" key="6">
    <source>
        <dbReference type="Proteomes" id="UP000182769"/>
    </source>
</evidence>
<dbReference type="Proteomes" id="UP000182769">
    <property type="component" value="Unassembled WGS sequence"/>
</dbReference>
<evidence type="ECO:0000256" key="2">
    <source>
        <dbReference type="ARBA" id="ARBA00022801"/>
    </source>
</evidence>
<dbReference type="NCBIfam" id="TIGR03241">
    <property type="entry name" value="arg_catab_astB"/>
    <property type="match status" value="1"/>
</dbReference>
<dbReference type="RefSeq" id="WP_055461793.1">
    <property type="nucleotide sequence ID" value="NZ_CYHG01000002.1"/>
</dbReference>
<comment type="function">
    <text evidence="3">Catalyzes the hydrolysis of N(2)-succinylarginine into N(2)-succinylornithine, ammonia and CO(2).</text>
</comment>
<sequence length="449" mass="49020">MHSAIEANFDGLVGPTHNYSGLSYGNVASSLNSAKPSNPKAAALQGLTKMKALADMGFVQGVLAPHERPHIPTLRALGFSGTDAQVLAKAAQQAPKVLAAVSSASCMWTANAATVSPSADTQDGRVHFTPANLVNKFHRSIEHQTTGRILKATFPDSDHFAHHLALPSVDHFGDEGAANHTRFCGDYGQAGVELFVYGMSAFNTAEPRPQRFPARHTLEASQAVARIHGLAPERTVFVQQHPDVIDAGVFHNDVIAVGNGNVHFYHEKAFLDTQQMQNDLRQAWGEQDKELYFVEVPDSAVSVQDCVQSYLFNSQLLSHANGNMTLIVPSEVEQNEPVWSYLQDLIQQSTPIKDVQVFDLKQSMSNGGGPACLRLRVAMNTAELAAVNPATLMNESLFGTLNKWVEKHYRDRIVEADLADPSLLNESRQALDELTQILQLGSIYEFQQA</sequence>
<dbReference type="GO" id="GO:0019544">
    <property type="term" value="P:L-arginine catabolic process to L-glutamate"/>
    <property type="evidence" value="ECO:0007669"/>
    <property type="project" value="UniProtKB-UniRule"/>
</dbReference>
<keyword evidence="2 3" id="KW-0378">Hydrolase</keyword>
<dbReference type="InterPro" id="IPR037031">
    <property type="entry name" value="AstB_sf"/>
</dbReference>
<dbReference type="EC" id="3.5.3.23" evidence="3 4"/>
<feature type="binding site" evidence="3">
    <location>
        <position position="111"/>
    </location>
    <ligand>
        <name>substrate</name>
    </ligand>
</feature>
<reference evidence="6" key="1">
    <citation type="submission" date="2015-08" db="EMBL/GenBank/DDBJ databases">
        <authorList>
            <person name="Varghese N."/>
        </authorList>
    </citation>
    <scope>NUCLEOTIDE SEQUENCE [LARGE SCALE GENOMIC DNA]</scope>
    <source>
        <strain evidence="6">JCM 18476</strain>
    </source>
</reference>
<organism evidence="5 6">
    <name type="scientific">Marinomonas fungiae</name>
    <dbReference type="NCBI Taxonomy" id="1137284"/>
    <lineage>
        <taxon>Bacteria</taxon>
        <taxon>Pseudomonadati</taxon>
        <taxon>Pseudomonadota</taxon>
        <taxon>Gammaproteobacteria</taxon>
        <taxon>Oceanospirillales</taxon>
        <taxon>Oceanospirillaceae</taxon>
        <taxon>Marinomonas</taxon>
    </lineage>
</organism>
<accession>A0A0K6IIA0</accession>
<evidence type="ECO:0000256" key="1">
    <source>
        <dbReference type="ARBA" id="ARBA00022503"/>
    </source>
</evidence>
<dbReference type="NCBIfam" id="NF009789">
    <property type="entry name" value="PRK13281.1"/>
    <property type="match status" value="1"/>
</dbReference>
<dbReference type="Pfam" id="PF04996">
    <property type="entry name" value="AstB"/>
    <property type="match status" value="1"/>
</dbReference>
<comment type="subunit">
    <text evidence="3">Homodimer.</text>
</comment>
<dbReference type="PANTHER" id="PTHR30420">
    <property type="entry name" value="N-SUCCINYLARGININE DIHYDROLASE"/>
    <property type="match status" value="1"/>
</dbReference>
<feature type="binding site" evidence="3">
    <location>
        <position position="215"/>
    </location>
    <ligand>
        <name>substrate</name>
    </ligand>
</feature>
<gene>
    <name evidence="3" type="primary">astB</name>
    <name evidence="5" type="ORF">Ga0061065_102160</name>
</gene>
<protein>
    <recommendedName>
        <fullName evidence="3 4">N-succinylarginine dihydrolase</fullName>
        <ecNumber evidence="3 4">3.5.3.23</ecNumber>
    </recommendedName>
</protein>
<name>A0A0K6IIA0_9GAMM</name>
<dbReference type="SUPFAM" id="SSF55909">
    <property type="entry name" value="Pentein"/>
    <property type="match status" value="1"/>
</dbReference>
<dbReference type="AlphaFoldDB" id="A0A0K6IIA0"/>
<dbReference type="OrthoDB" id="248552at2"/>
<feature type="binding site" evidence="3">
    <location>
        <position position="253"/>
    </location>
    <ligand>
        <name>substrate</name>
    </ligand>
</feature>
<dbReference type="Gene3D" id="3.75.10.20">
    <property type="entry name" value="Succinylarginine dihydrolase"/>
    <property type="match status" value="1"/>
</dbReference>
<feature type="active site" evidence="3">
    <location>
        <position position="175"/>
    </location>
</feature>
<comment type="pathway">
    <text evidence="3">Amino-acid degradation; L-arginine degradation via AST pathway; L-glutamate and succinate from L-arginine: step 2/5.</text>
</comment>
<evidence type="ECO:0000313" key="5">
    <source>
        <dbReference type="EMBL" id="CUB02823.1"/>
    </source>
</evidence>
<feature type="active site" evidence="3">
    <location>
        <position position="251"/>
    </location>
</feature>
<feature type="active site" description="Nucleophile" evidence="3">
    <location>
        <position position="372"/>
    </location>
</feature>
<dbReference type="GO" id="GO:0019545">
    <property type="term" value="P:L-arginine catabolic process to succinate"/>
    <property type="evidence" value="ECO:0007669"/>
    <property type="project" value="UniProtKB-UniRule"/>
</dbReference>
<dbReference type="PANTHER" id="PTHR30420:SF2">
    <property type="entry name" value="N-SUCCINYLARGININE DIHYDROLASE"/>
    <property type="match status" value="1"/>
</dbReference>
<feature type="binding site" evidence="3">
    <location>
        <begin position="138"/>
        <end position="139"/>
    </location>
    <ligand>
        <name>substrate</name>
    </ligand>
</feature>